<comment type="caution">
    <text evidence="2">Lacks conserved residue(s) required for the propagation of feature annotation.</text>
</comment>
<evidence type="ECO:0000313" key="6">
    <source>
        <dbReference type="Proteomes" id="UP000663889"/>
    </source>
</evidence>
<dbReference type="OrthoDB" id="5985073at2759"/>
<evidence type="ECO:0000313" key="4">
    <source>
        <dbReference type="EMBL" id="CAF1289482.1"/>
    </source>
</evidence>
<dbReference type="EMBL" id="CAJNOO010002685">
    <property type="protein sequence ID" value="CAF1289482.1"/>
    <property type="molecule type" value="Genomic_DNA"/>
</dbReference>
<organism evidence="5 6">
    <name type="scientific">Rotaria sordida</name>
    <dbReference type="NCBI Taxonomy" id="392033"/>
    <lineage>
        <taxon>Eukaryota</taxon>
        <taxon>Metazoa</taxon>
        <taxon>Spiralia</taxon>
        <taxon>Gnathifera</taxon>
        <taxon>Rotifera</taxon>
        <taxon>Eurotatoria</taxon>
        <taxon>Bdelloidea</taxon>
        <taxon>Philodinida</taxon>
        <taxon>Philodinidae</taxon>
        <taxon>Rotaria</taxon>
    </lineage>
</organism>
<evidence type="ECO:0000259" key="3">
    <source>
        <dbReference type="PROSITE" id="PS50941"/>
    </source>
</evidence>
<name>A0A815L304_9BILA</name>
<feature type="disulfide bond" evidence="2">
    <location>
        <begin position="53"/>
        <end position="57"/>
    </location>
</feature>
<dbReference type="Proteomes" id="UP000663882">
    <property type="component" value="Unassembled WGS sequence"/>
</dbReference>
<comment type="caution">
    <text evidence="5">The sequence shown here is derived from an EMBL/GenBank/DDBJ whole genome shotgun (WGS) entry which is preliminary data.</text>
</comment>
<dbReference type="Pfam" id="PF00187">
    <property type="entry name" value="Chitin_bind_1"/>
    <property type="match status" value="2"/>
</dbReference>
<dbReference type="InterPro" id="IPR036861">
    <property type="entry name" value="Endochitinase-like_sf"/>
</dbReference>
<keyword evidence="2" id="KW-1015">Disulfide bond</keyword>
<dbReference type="SMART" id="SM00270">
    <property type="entry name" value="ChtBD1"/>
    <property type="match status" value="2"/>
</dbReference>
<proteinExistence type="predicted"/>
<evidence type="ECO:0000256" key="2">
    <source>
        <dbReference type="PROSITE-ProRule" id="PRU00261"/>
    </source>
</evidence>
<accession>A0A815L304</accession>
<evidence type="ECO:0000313" key="5">
    <source>
        <dbReference type="EMBL" id="CAF1401114.1"/>
    </source>
</evidence>
<dbReference type="AlphaFoldDB" id="A0A815L304"/>
<dbReference type="Gene3D" id="3.30.60.10">
    <property type="entry name" value="Endochitinase-like"/>
    <property type="match status" value="2"/>
</dbReference>
<feature type="disulfide bond" evidence="2">
    <location>
        <begin position="23"/>
        <end position="37"/>
    </location>
</feature>
<reference evidence="5" key="1">
    <citation type="submission" date="2021-02" db="EMBL/GenBank/DDBJ databases">
        <authorList>
            <person name="Nowell W R."/>
        </authorList>
    </citation>
    <scope>NUCLEOTIDE SEQUENCE</scope>
</reference>
<dbReference type="SUPFAM" id="SSF57016">
    <property type="entry name" value="Plant lectins/antimicrobial peptides"/>
    <property type="match status" value="2"/>
</dbReference>
<gene>
    <name evidence="4" type="ORF">RFH988_LOCUS29135</name>
    <name evidence="5" type="ORF">SEV965_LOCUS31449</name>
</gene>
<feature type="domain" description="Chitin-binding type-1" evidence="3">
    <location>
        <begin position="10"/>
        <end position="59"/>
    </location>
</feature>
<dbReference type="InterPro" id="IPR001002">
    <property type="entry name" value="Chitin-bd_1"/>
</dbReference>
<dbReference type="PROSITE" id="PS50941">
    <property type="entry name" value="CHIT_BIND_I_2"/>
    <property type="match status" value="1"/>
</dbReference>
<dbReference type="GO" id="GO:0008061">
    <property type="term" value="F:chitin binding"/>
    <property type="evidence" value="ECO:0007669"/>
    <property type="project" value="UniProtKB-UniRule"/>
</dbReference>
<keyword evidence="1 2" id="KW-0147">Chitin-binding</keyword>
<dbReference type="Proteomes" id="UP000663889">
    <property type="component" value="Unassembled WGS sequence"/>
</dbReference>
<evidence type="ECO:0000256" key="1">
    <source>
        <dbReference type="ARBA" id="ARBA00022669"/>
    </source>
</evidence>
<sequence length="84" mass="9021">MDVYVLLLVGQDCARVGCSPGFCCSKWGFCGNSELHCRERIDPSVVGTTGIPCNPPCRPGHCCSKWGFCGNSPLHCGSGKFPHF</sequence>
<dbReference type="EMBL" id="CAJNOU010003631">
    <property type="protein sequence ID" value="CAF1401114.1"/>
    <property type="molecule type" value="Genomic_DNA"/>
</dbReference>
<protein>
    <recommendedName>
        <fullName evidence="3">Chitin-binding type-1 domain-containing protein</fullName>
    </recommendedName>
</protein>
<feature type="disulfide bond" evidence="2">
    <location>
        <begin position="18"/>
        <end position="30"/>
    </location>
</feature>
<dbReference type="CDD" id="cd00035">
    <property type="entry name" value="ChtBD1"/>
    <property type="match status" value="1"/>
</dbReference>